<dbReference type="GO" id="GO:0005886">
    <property type="term" value="C:plasma membrane"/>
    <property type="evidence" value="ECO:0007669"/>
    <property type="project" value="UniProtKB-SubCell"/>
</dbReference>
<dbReference type="EMBL" id="MHKB01000011">
    <property type="protein sequence ID" value="OGY79016.1"/>
    <property type="molecule type" value="Genomic_DNA"/>
</dbReference>
<dbReference type="InterPro" id="IPR029044">
    <property type="entry name" value="Nucleotide-diphossugar_trans"/>
</dbReference>
<evidence type="ECO:0000259" key="6">
    <source>
        <dbReference type="Pfam" id="PF00535"/>
    </source>
</evidence>
<evidence type="ECO:0000256" key="2">
    <source>
        <dbReference type="ARBA" id="ARBA00022475"/>
    </source>
</evidence>
<evidence type="ECO:0000256" key="1">
    <source>
        <dbReference type="ARBA" id="ARBA00004236"/>
    </source>
</evidence>
<dbReference type="PANTHER" id="PTHR43646">
    <property type="entry name" value="GLYCOSYLTRANSFERASE"/>
    <property type="match status" value="1"/>
</dbReference>
<dbReference type="Gene3D" id="3.90.550.10">
    <property type="entry name" value="Spore Coat Polysaccharide Biosynthesis Protein SpsA, Chain A"/>
    <property type="match status" value="1"/>
</dbReference>
<keyword evidence="3" id="KW-0328">Glycosyltransferase</keyword>
<protein>
    <recommendedName>
        <fullName evidence="6">Glycosyltransferase 2-like domain-containing protein</fullName>
    </recommendedName>
</protein>
<keyword evidence="5" id="KW-0472">Membrane</keyword>
<evidence type="ECO:0000256" key="4">
    <source>
        <dbReference type="ARBA" id="ARBA00022679"/>
    </source>
</evidence>
<feature type="domain" description="Glycosyltransferase 2-like" evidence="6">
    <location>
        <begin position="16"/>
        <end position="172"/>
    </location>
</feature>
<comment type="subcellular location">
    <subcellularLocation>
        <location evidence="1">Cell membrane</location>
    </subcellularLocation>
</comment>
<reference evidence="7 8" key="1">
    <citation type="journal article" date="2016" name="Nat. Commun.">
        <title>Thousands of microbial genomes shed light on interconnected biogeochemical processes in an aquifer system.</title>
        <authorList>
            <person name="Anantharaman K."/>
            <person name="Brown C.T."/>
            <person name="Hug L.A."/>
            <person name="Sharon I."/>
            <person name="Castelle C.J."/>
            <person name="Probst A.J."/>
            <person name="Thomas B.C."/>
            <person name="Singh A."/>
            <person name="Wilkins M.J."/>
            <person name="Karaoz U."/>
            <person name="Brodie E.L."/>
            <person name="Williams K.H."/>
            <person name="Hubbard S.S."/>
            <person name="Banfield J.F."/>
        </authorList>
    </citation>
    <scope>NUCLEOTIDE SEQUENCE [LARGE SCALE GENOMIC DNA]</scope>
</reference>
<accession>A0A1G2AR84</accession>
<dbReference type="STRING" id="1798540.A3B74_03980"/>
<comment type="caution">
    <text evidence="7">The sequence shown here is derived from an EMBL/GenBank/DDBJ whole genome shotgun (WGS) entry which is preliminary data.</text>
</comment>
<dbReference type="Proteomes" id="UP000177165">
    <property type="component" value="Unassembled WGS sequence"/>
</dbReference>
<dbReference type="Pfam" id="PF00535">
    <property type="entry name" value="Glycos_transf_2"/>
    <property type="match status" value="1"/>
</dbReference>
<dbReference type="InterPro" id="IPR001173">
    <property type="entry name" value="Glyco_trans_2-like"/>
</dbReference>
<proteinExistence type="predicted"/>
<dbReference type="SUPFAM" id="SSF53448">
    <property type="entry name" value="Nucleotide-diphospho-sugar transferases"/>
    <property type="match status" value="1"/>
</dbReference>
<organism evidence="7 8">
    <name type="scientific">Candidatus Kerfeldbacteria bacterium RIFCSPHIGHO2_02_FULL_42_14</name>
    <dbReference type="NCBI Taxonomy" id="1798540"/>
    <lineage>
        <taxon>Bacteria</taxon>
        <taxon>Candidatus Kerfeldiibacteriota</taxon>
    </lineage>
</organism>
<evidence type="ECO:0000256" key="5">
    <source>
        <dbReference type="ARBA" id="ARBA00023136"/>
    </source>
</evidence>
<gene>
    <name evidence="7" type="ORF">A3B74_03980</name>
</gene>
<keyword evidence="4" id="KW-0808">Transferase</keyword>
<sequence>MYCIQEQKLQKQPIISVVVPAYNEARLITACLKALSEQNIGAPYEIIVVDNGSQDATIALAKKFNVTILKEQHRGVGYARQTGFMHTRGSIIASTDADSIVPKHWLQTIHNIMKTNKKYGAVWGPYTFSDRGKLWNWLAAKIFPKMMWADKKLGKGTNHLPGTNFAIRRDIFLQAGGFNVNFKFGEDIELSQRVKKIGKIFFDPKLMIATHSRRYKPTFDFVKYLLNFVKTARTGKPFRNELPRATNKKT</sequence>
<dbReference type="GO" id="GO:0016757">
    <property type="term" value="F:glycosyltransferase activity"/>
    <property type="evidence" value="ECO:0007669"/>
    <property type="project" value="UniProtKB-KW"/>
</dbReference>
<evidence type="ECO:0000313" key="8">
    <source>
        <dbReference type="Proteomes" id="UP000177165"/>
    </source>
</evidence>
<name>A0A1G2AR84_9BACT</name>
<dbReference type="AlphaFoldDB" id="A0A1G2AR84"/>
<evidence type="ECO:0000313" key="7">
    <source>
        <dbReference type="EMBL" id="OGY79016.1"/>
    </source>
</evidence>
<dbReference type="PANTHER" id="PTHR43646:SF2">
    <property type="entry name" value="GLYCOSYLTRANSFERASE 2-LIKE DOMAIN-CONTAINING PROTEIN"/>
    <property type="match status" value="1"/>
</dbReference>
<evidence type="ECO:0000256" key="3">
    <source>
        <dbReference type="ARBA" id="ARBA00022676"/>
    </source>
</evidence>
<keyword evidence="2" id="KW-1003">Cell membrane</keyword>